<dbReference type="AlphaFoldDB" id="A0A8H3IL10"/>
<keyword evidence="2" id="KW-1185">Reference proteome</keyword>
<dbReference type="EMBL" id="CAJPDQ010000014">
    <property type="protein sequence ID" value="CAF9919295.1"/>
    <property type="molecule type" value="Genomic_DNA"/>
</dbReference>
<evidence type="ECO:0000313" key="1">
    <source>
        <dbReference type="EMBL" id="CAF9919295.1"/>
    </source>
</evidence>
<evidence type="ECO:0000313" key="2">
    <source>
        <dbReference type="Proteomes" id="UP000664169"/>
    </source>
</evidence>
<protein>
    <submittedName>
        <fullName evidence="1">Uncharacterized protein</fullName>
    </submittedName>
</protein>
<organism evidence="1 2">
    <name type="scientific">Gomphillus americanus</name>
    <dbReference type="NCBI Taxonomy" id="1940652"/>
    <lineage>
        <taxon>Eukaryota</taxon>
        <taxon>Fungi</taxon>
        <taxon>Dikarya</taxon>
        <taxon>Ascomycota</taxon>
        <taxon>Pezizomycotina</taxon>
        <taxon>Lecanoromycetes</taxon>
        <taxon>OSLEUM clade</taxon>
        <taxon>Ostropomycetidae</taxon>
        <taxon>Ostropales</taxon>
        <taxon>Graphidaceae</taxon>
        <taxon>Gomphilloideae</taxon>
        <taxon>Gomphillus</taxon>
    </lineage>
</organism>
<name>A0A8H3IL10_9LECA</name>
<proteinExistence type="predicted"/>
<dbReference type="OrthoDB" id="2099276at2759"/>
<comment type="caution">
    <text evidence="1">The sequence shown here is derived from an EMBL/GenBank/DDBJ whole genome shotgun (WGS) entry which is preliminary data.</text>
</comment>
<gene>
    <name evidence="1" type="ORF">GOMPHAMPRED_001736</name>
</gene>
<sequence>MSAIMRLPKSLRIYIFGLSGLGSKLLPESEVPWCSISLGSDDLEAEVRYGSNYSTVETAQKYQKSREAAQEQAFRHPLYKVSRQFRVEARCALLKYNVIELTASEESISKYEKWLPEYFASLCEVAVIPCGIAEMERLCQLLKNSSNFNHLRIHIQRGLRYGILWEDWDSLRLKEDGHVEEEETYEEMVPMWLAFQGVQDLFIYYASLFHLETKHEKMVMGEDYDSEARGKLSPDFRDWEVPWCKSDPPDPMVRW</sequence>
<reference evidence="1" key="1">
    <citation type="submission" date="2021-03" db="EMBL/GenBank/DDBJ databases">
        <authorList>
            <person name="Tagirdzhanova G."/>
        </authorList>
    </citation>
    <scope>NUCLEOTIDE SEQUENCE</scope>
</reference>
<accession>A0A8H3IL10</accession>
<dbReference type="Proteomes" id="UP000664169">
    <property type="component" value="Unassembled WGS sequence"/>
</dbReference>